<feature type="compositionally biased region" description="Low complexity" evidence="2">
    <location>
        <begin position="988"/>
        <end position="1005"/>
    </location>
</feature>
<dbReference type="GeneTree" id="ENSGT00530000063927"/>
<reference evidence="5 6" key="1">
    <citation type="journal article" date="2014" name="Nat. Genet.">
        <title>Whole-genome sequence of a flatfish provides insights into ZW sex chromosome evolution and adaptation to a benthic lifestyle.</title>
        <authorList>
            <person name="Chen S."/>
            <person name="Zhang G."/>
            <person name="Shao C."/>
            <person name="Huang Q."/>
            <person name="Liu G."/>
            <person name="Zhang P."/>
            <person name="Song W."/>
            <person name="An N."/>
            <person name="Chalopin D."/>
            <person name="Volff J.N."/>
            <person name="Hong Y."/>
            <person name="Li Q."/>
            <person name="Sha Z."/>
            <person name="Zhou H."/>
            <person name="Xie M."/>
            <person name="Yu Q."/>
            <person name="Liu Y."/>
            <person name="Xiang H."/>
            <person name="Wang N."/>
            <person name="Wu K."/>
            <person name="Yang C."/>
            <person name="Zhou Q."/>
            <person name="Liao X."/>
            <person name="Yang L."/>
            <person name="Hu Q."/>
            <person name="Zhang J."/>
            <person name="Meng L."/>
            <person name="Jin L."/>
            <person name="Tian Y."/>
            <person name="Lian J."/>
            <person name="Yang J."/>
            <person name="Miao G."/>
            <person name="Liu S."/>
            <person name="Liang Z."/>
            <person name="Yan F."/>
            <person name="Li Y."/>
            <person name="Sun B."/>
            <person name="Zhang H."/>
            <person name="Zhang J."/>
            <person name="Zhu Y."/>
            <person name="Du M."/>
            <person name="Zhao Y."/>
            <person name="Schartl M."/>
            <person name="Tang Q."/>
            <person name="Wang J."/>
        </authorList>
    </citation>
    <scope>NUCLEOTIDE SEQUENCE</scope>
</reference>
<evidence type="ECO:0000256" key="1">
    <source>
        <dbReference type="ARBA" id="ARBA00005627"/>
    </source>
</evidence>
<feature type="compositionally biased region" description="Polar residues" evidence="2">
    <location>
        <begin position="884"/>
        <end position="895"/>
    </location>
</feature>
<feature type="region of interest" description="Disordered" evidence="2">
    <location>
        <begin position="349"/>
        <end position="457"/>
    </location>
</feature>
<dbReference type="GO" id="GO:0005814">
    <property type="term" value="C:centriole"/>
    <property type="evidence" value="ECO:0007669"/>
    <property type="project" value="TreeGrafter"/>
</dbReference>
<feature type="region of interest" description="Disordered" evidence="2">
    <location>
        <begin position="733"/>
        <end position="762"/>
    </location>
</feature>
<feature type="region of interest" description="Disordered" evidence="2">
    <location>
        <begin position="876"/>
        <end position="895"/>
    </location>
</feature>
<dbReference type="GO" id="GO:0060271">
    <property type="term" value="P:cilium assembly"/>
    <property type="evidence" value="ECO:0007669"/>
    <property type="project" value="TreeGrafter"/>
</dbReference>
<keyword evidence="6" id="KW-1185">Reference proteome</keyword>
<dbReference type="InterPro" id="IPR009852">
    <property type="entry name" value="CENPJ_C_dom"/>
</dbReference>
<evidence type="ECO:0000256" key="2">
    <source>
        <dbReference type="SAM" id="MobiDB-lite"/>
    </source>
</evidence>
<dbReference type="KEGG" id="csem:103391963"/>
<dbReference type="PANTHER" id="PTHR10331:SF27">
    <property type="entry name" value="CENTROMERE PROTEIN J"/>
    <property type="match status" value="1"/>
</dbReference>
<feature type="domain" description="Centromere protein J C-terminal" evidence="3">
    <location>
        <begin position="1190"/>
        <end position="1219"/>
    </location>
</feature>
<feature type="region of interest" description="Disordered" evidence="2">
    <location>
        <begin position="45"/>
        <end position="88"/>
    </location>
</feature>
<feature type="compositionally biased region" description="Polar residues" evidence="2">
    <location>
        <begin position="750"/>
        <end position="762"/>
    </location>
</feature>
<dbReference type="STRING" id="244447.ENSCSEP00000013700"/>
<feature type="compositionally biased region" description="Acidic residues" evidence="2">
    <location>
        <begin position="638"/>
        <end position="656"/>
    </location>
</feature>
<reference evidence="5" key="2">
    <citation type="submission" date="2025-08" db="UniProtKB">
        <authorList>
            <consortium name="Ensembl"/>
        </authorList>
    </citation>
    <scope>IDENTIFICATION</scope>
</reference>
<dbReference type="GeneID" id="103391963"/>
<feature type="compositionally biased region" description="Polar residues" evidence="2">
    <location>
        <begin position="362"/>
        <end position="388"/>
    </location>
</feature>
<dbReference type="InterPro" id="IPR058029">
    <property type="entry name" value="Tubulin-bd_CENPJ"/>
</dbReference>
<dbReference type="Pfam" id="PF07202">
    <property type="entry name" value="Tcp10_C"/>
    <property type="match status" value="4"/>
</dbReference>
<dbReference type="CTD" id="55835"/>
<dbReference type="OMA" id="EENSCKH"/>
<feature type="compositionally biased region" description="Polar residues" evidence="2">
    <location>
        <begin position="176"/>
        <end position="201"/>
    </location>
</feature>
<dbReference type="GO" id="GO:0005813">
    <property type="term" value="C:centrosome"/>
    <property type="evidence" value="ECO:0007669"/>
    <property type="project" value="TreeGrafter"/>
</dbReference>
<dbReference type="GO" id="GO:0061511">
    <property type="term" value="P:centriole elongation"/>
    <property type="evidence" value="ECO:0007669"/>
    <property type="project" value="TreeGrafter"/>
</dbReference>
<dbReference type="GO" id="GO:0015631">
    <property type="term" value="F:tubulin binding"/>
    <property type="evidence" value="ECO:0007669"/>
    <property type="project" value="TreeGrafter"/>
</dbReference>
<feature type="domain" description="Centromere protein J C-terminal" evidence="3">
    <location>
        <begin position="1042"/>
        <end position="1075"/>
    </location>
</feature>
<feature type="domain" description="Centromere protein J C-terminal" evidence="3">
    <location>
        <begin position="1115"/>
        <end position="1143"/>
    </location>
</feature>
<feature type="compositionally biased region" description="Polar residues" evidence="2">
    <location>
        <begin position="974"/>
        <end position="984"/>
    </location>
</feature>
<dbReference type="AlphaFoldDB" id="A0A3P8VML7"/>
<reference evidence="5" key="3">
    <citation type="submission" date="2025-09" db="UniProtKB">
        <authorList>
            <consortium name="Ensembl"/>
        </authorList>
    </citation>
    <scope>IDENTIFICATION</scope>
</reference>
<dbReference type="GO" id="GO:0019904">
    <property type="term" value="F:protein domain specific binding"/>
    <property type="evidence" value="ECO:0007669"/>
    <property type="project" value="Ensembl"/>
</dbReference>
<dbReference type="InParanoid" id="A0A3P8VML7"/>
<comment type="similarity">
    <text evidence="1">Belongs to the TCP10 family.</text>
</comment>
<dbReference type="InterPro" id="IPR047002">
    <property type="entry name" value="Tcp10_C_sf"/>
</dbReference>
<organism evidence="5 6">
    <name type="scientific">Cynoglossus semilaevis</name>
    <name type="common">Tongue sole</name>
    <dbReference type="NCBI Taxonomy" id="244447"/>
    <lineage>
        <taxon>Eukaryota</taxon>
        <taxon>Metazoa</taxon>
        <taxon>Chordata</taxon>
        <taxon>Craniata</taxon>
        <taxon>Vertebrata</taxon>
        <taxon>Euteleostomi</taxon>
        <taxon>Actinopterygii</taxon>
        <taxon>Neopterygii</taxon>
        <taxon>Teleostei</taxon>
        <taxon>Neoteleostei</taxon>
        <taxon>Acanthomorphata</taxon>
        <taxon>Carangaria</taxon>
        <taxon>Pleuronectiformes</taxon>
        <taxon>Pleuronectoidei</taxon>
        <taxon>Cynoglossidae</taxon>
        <taxon>Cynoglossinae</taxon>
        <taxon>Cynoglossus</taxon>
    </lineage>
</organism>
<dbReference type="PANTHER" id="PTHR10331">
    <property type="entry name" value="T COMPLEX PROTEIN 10"/>
    <property type="match status" value="1"/>
</dbReference>
<feature type="compositionally biased region" description="Low complexity" evidence="2">
    <location>
        <begin position="949"/>
        <end position="963"/>
    </location>
</feature>
<dbReference type="InterPro" id="IPR026581">
    <property type="entry name" value="TCP10L/CENPJ"/>
</dbReference>
<proteinExistence type="inferred from homology"/>
<dbReference type="Gene3D" id="2.60.450.20">
    <property type="match status" value="1"/>
</dbReference>
<feature type="compositionally biased region" description="Polar residues" evidence="2">
    <location>
        <begin position="527"/>
        <end position="563"/>
    </location>
</feature>
<dbReference type="RefSeq" id="XP_016895481.1">
    <property type="nucleotide sequence ID" value="XM_017039992.2"/>
</dbReference>
<feature type="compositionally biased region" description="Low complexity" evidence="2">
    <location>
        <begin position="250"/>
        <end position="264"/>
    </location>
</feature>
<feature type="region of interest" description="Disordered" evidence="2">
    <location>
        <begin position="136"/>
        <end position="319"/>
    </location>
</feature>
<dbReference type="RefSeq" id="XP_024919476.1">
    <property type="nucleotide sequence ID" value="XM_025063708.1"/>
</dbReference>
<sequence>MSSPDGLQYSHADFVARWMPSSHRAGVILSPSTDLAGALRHISTVGSSPMKPDDSFTSDFAPLPTSADSSCVDVSPSLGTDRPGNESQDLSLQVKLEQLRKWQQHMQEQLKAQQLEELLRLQAEQQRLLGRINGAQQSTEDDAGSSASPHPEIPEWPPPKHPTEVDHDSKEEDTLDCSNDQLEDTNTSEHFQLQENTSPLSNGAALANDQRMGNPTVSQERPIKPGIGGYTKTFEELLEEQLMLEDQRQKAAQQQQNQSEAGQAPSKRPFLKRGEGLSRFTNKGRASFPKKDVKTDSKPQPQARVMSRSNSEPAAIQRGVSNCVQKLPVQRKTAVLNKENRLKGLISPPLNLRNEAKGTRTVLGSYQRLNTEGSGSPVDSRQTKQFQLQRVKDQTNRTGGPSAQVGRKPGPNDTKPNPVTKQVVVLGEQGSSKNSGLDVKTAEQRGRGGGGDEGSVDSFELSFQEKLRQWECHRQLENVELGEFELLEQAADELSFSSNSSFVMKILQLDQQHKKVQAAQGLHQRRLSSTPIKSPPTKTLQRSSSDGLTPRSSSINSEASQRSEGTERQEDTGSEAVSSCVESETEDQEAAVASFPAPSERPYNKWTYQNKDSGRDSDVSQDGDEERDSVISNPESTLMEDEEVEQGGVVFDDDDTWNDVDETLLHRPADSGRVSPVLHPSTVSVSPPIQTLVRKVAANKNVAFSNQEPNPPSPPPASQLMTKLFPSLNLKAQNAPLHPCPASSVAPQYEKQQNETNQQIQSKQLRERLVELEIEIDRFKKENAALTKLRQENEKNQENLRKDCLEFEKTRSQELAKFEEYKKEETRKLQKERKLFEKHVIAARAIPDKKEREEIQALKQQLSSLQEELRRKESRWASMHNRQRQQIDSLSQENSSLKEEIKVLEKLRLSTLRKTSVSAEKETKDGPRMFSNIPTTVTKGVKFASPLDSRGSSSNKSPPQSSSAAAVICKRSTAESSQPASGMKSSLRRPSGPSILSSSSSSMPGRRTEERSTSANKSQDQFPKEDCLPSESECSTAEEAESVQEVFTFPDGKIEKVLTGGDRLIIFPNGTKKEVSADGLSVKVTFFNGDTKQIKADQTVIYHYSEAQTTHITYPDGLEVLHFPNNQTEKHFPDGRKEITFPDQTVKNLFPDGREESVLMDGTIIQVNPDGTKEIHFNTGQKEVHTPDYKRREYPDGTVKTVYTDGRQETHYPTGRVRIKDKDGNVIMDNSV</sequence>
<name>A0A3P8VML7_CYNSE</name>
<dbReference type="FunCoup" id="A0A3P8VML7">
    <property type="interactions" value="1398"/>
</dbReference>
<evidence type="ECO:0000259" key="4">
    <source>
        <dbReference type="Pfam" id="PF25779"/>
    </source>
</evidence>
<dbReference type="Proteomes" id="UP000265120">
    <property type="component" value="Chromosome 16"/>
</dbReference>
<dbReference type="Ensembl" id="ENSCSET00000013861.1">
    <property type="protein sequence ID" value="ENSCSEP00000013700.1"/>
    <property type="gene ID" value="ENSCSEG00000008823.1"/>
</dbReference>
<evidence type="ECO:0000313" key="5">
    <source>
        <dbReference type="Ensembl" id="ENSCSEP00000013700.1"/>
    </source>
</evidence>
<protein>
    <submittedName>
        <fullName evidence="5">Centromere protein J</fullName>
    </submittedName>
</protein>
<evidence type="ECO:0000313" key="6">
    <source>
        <dbReference type="Proteomes" id="UP000265120"/>
    </source>
</evidence>
<feature type="region of interest" description="Disordered" evidence="2">
    <location>
        <begin position="517"/>
        <end position="656"/>
    </location>
</feature>
<accession>A0A3P8VML7</accession>
<feature type="compositionally biased region" description="Basic and acidic residues" evidence="2">
    <location>
        <begin position="161"/>
        <end position="172"/>
    </location>
</feature>
<feature type="domain" description="CENPJ tubulin-binding region" evidence="4">
    <location>
        <begin position="218"/>
        <end position="282"/>
    </location>
</feature>
<feature type="domain" description="Centromere protein J C-terminal" evidence="3">
    <location>
        <begin position="1151"/>
        <end position="1185"/>
    </location>
</feature>
<feature type="region of interest" description="Disordered" evidence="2">
    <location>
        <begin position="913"/>
        <end position="1036"/>
    </location>
</feature>
<dbReference type="Pfam" id="PF25779">
    <property type="entry name" value="Tubulin-bind_CPAP"/>
    <property type="match status" value="1"/>
</dbReference>
<dbReference type="OrthoDB" id="10252174at2759"/>
<evidence type="ECO:0000259" key="3">
    <source>
        <dbReference type="Pfam" id="PF07202"/>
    </source>
</evidence>